<dbReference type="Pfam" id="PF05834">
    <property type="entry name" value="Lycopene_cycl"/>
    <property type="match status" value="1"/>
</dbReference>
<dbReference type="PANTHER" id="PTHR39757">
    <property type="match status" value="1"/>
</dbReference>
<evidence type="ECO:0000313" key="3">
    <source>
        <dbReference type="Proteomes" id="UP000625574"/>
    </source>
</evidence>
<evidence type="ECO:0008006" key="4">
    <source>
        <dbReference type="Google" id="ProtNLM"/>
    </source>
</evidence>
<dbReference type="SUPFAM" id="SSF51905">
    <property type="entry name" value="FAD/NAD(P)-binding domain"/>
    <property type="match status" value="1"/>
</dbReference>
<dbReference type="InterPro" id="IPR036188">
    <property type="entry name" value="FAD/NAD-bd_sf"/>
</dbReference>
<proteinExistence type="predicted"/>
<feature type="compositionally biased region" description="Pro residues" evidence="1">
    <location>
        <begin position="14"/>
        <end position="27"/>
    </location>
</feature>
<sequence>MDSVIPGPDVGPAVPLPPASDSPPPSGPLDMIVVGLGPAGAALAHRASLRGWNVLGIDPEPAWRNTYGLFTDELPDWLPDPPVETLSTPSVIGESEHHPGREYAILDNDALRNRFLTFPTINEAAGDIGRNRVRVNDEAHVADIVVDARGGTDMEGPVQQAYGVVLKDDAAPVWMDLRPLEGTETPTFHYQIPVSGGTLHEETSLIHQGPLPWSALRDALRQRIGDHPDTEVMASETVLIPMTAMAEVDSTGPVPFGARAGFVNPISGFSVATSFDLADPTLDALSLIIRGDTLNRLPWMALRYRLDQWLLSIGQQVLLELDAGKLPGFLEKVFTLSTAEQKRFLRLGDPVGTARGMLRIFLACDRNLRRSILRAVVSRSQR</sequence>
<comment type="caution">
    <text evidence="2">The sequence shown here is derived from an EMBL/GenBank/DDBJ whole genome shotgun (WGS) entry which is preliminary data.</text>
</comment>
<dbReference type="PANTHER" id="PTHR39757:SF5">
    <property type="entry name" value="OS02G0190600 PROTEIN"/>
    <property type="match status" value="1"/>
</dbReference>
<dbReference type="RefSeq" id="WP_248141057.1">
    <property type="nucleotide sequence ID" value="NZ_JALNJE010000006.1"/>
</dbReference>
<gene>
    <name evidence="2" type="ORF">JDV76_05860</name>
</gene>
<dbReference type="EMBL" id="JAEIOT010000007">
    <property type="protein sequence ID" value="MBI9000492.1"/>
    <property type="molecule type" value="Genomic_DNA"/>
</dbReference>
<reference evidence="2 3" key="1">
    <citation type="submission" date="2020-12" db="EMBL/GenBank/DDBJ databases">
        <title>Genome public.</title>
        <authorList>
            <person name="Sun Q."/>
        </authorList>
    </citation>
    <scope>NUCLEOTIDE SEQUENCE [LARGE SCALE GENOMIC DNA]</scope>
    <source>
        <strain evidence="2 3">CCM 8864</strain>
    </source>
</reference>
<evidence type="ECO:0000313" key="2">
    <source>
        <dbReference type="EMBL" id="MBI9000492.1"/>
    </source>
</evidence>
<evidence type="ECO:0000256" key="1">
    <source>
        <dbReference type="SAM" id="MobiDB-lite"/>
    </source>
</evidence>
<name>A0ABS0VYU8_9CORY</name>
<organism evidence="2 3">
    <name type="scientific">Corynebacterium marambiense</name>
    <dbReference type="NCBI Taxonomy" id="2765364"/>
    <lineage>
        <taxon>Bacteria</taxon>
        <taxon>Bacillati</taxon>
        <taxon>Actinomycetota</taxon>
        <taxon>Actinomycetes</taxon>
        <taxon>Mycobacteriales</taxon>
        <taxon>Corynebacteriaceae</taxon>
        <taxon>Corynebacterium</taxon>
    </lineage>
</organism>
<dbReference type="Proteomes" id="UP000625574">
    <property type="component" value="Unassembled WGS sequence"/>
</dbReference>
<feature type="region of interest" description="Disordered" evidence="1">
    <location>
        <begin position="1"/>
        <end position="28"/>
    </location>
</feature>
<keyword evidence="3" id="KW-1185">Reference proteome</keyword>
<accession>A0ABS0VYU8</accession>
<protein>
    <recommendedName>
        <fullName evidence="4">Lycopene beta cyclase</fullName>
    </recommendedName>
</protein>
<dbReference type="Gene3D" id="3.50.50.60">
    <property type="entry name" value="FAD/NAD(P)-binding domain"/>
    <property type="match status" value="1"/>
</dbReference>